<dbReference type="EMBL" id="CAJHIS010000024">
    <property type="protein sequence ID" value="CAD6494534.1"/>
    <property type="molecule type" value="Genomic_DNA"/>
</dbReference>
<evidence type="ECO:0000313" key="1">
    <source>
        <dbReference type="EMBL" id="CAD6494534.1"/>
    </source>
</evidence>
<reference evidence="1" key="1">
    <citation type="submission" date="2020-10" db="EMBL/GenBank/DDBJ databases">
        <authorList>
            <person name="Hahn C.J."/>
            <person name="Laso-Perez R."/>
            <person name="Vulcano F."/>
            <person name="Vaziourakis K.-M."/>
            <person name="Stokke R."/>
            <person name="Steen I.H."/>
            <person name="Teske A."/>
            <person name="Boetius A."/>
            <person name="Liebeke M."/>
            <person name="Amann R."/>
            <person name="Knittel K."/>
        </authorList>
    </citation>
    <scope>NUCLEOTIDE SEQUENCE</scope>
    <source>
        <strain evidence="1">Gfbio:e3339647-f889-4370-9287-4fb5cb688e4c:AG392D22_GoMArc1</strain>
    </source>
</reference>
<gene>
    <name evidence="1" type="ORF">EMLJLAPB_00821</name>
</gene>
<protein>
    <submittedName>
        <fullName evidence="1">Uncharacterized protein</fullName>
    </submittedName>
</protein>
<organism evidence="1 2">
    <name type="scientific">Candidatus Argoarchaeum ethanivorans</name>
    <dbReference type="NCBI Taxonomy" id="2608793"/>
    <lineage>
        <taxon>Archaea</taxon>
        <taxon>Methanobacteriati</taxon>
        <taxon>Methanobacteriota</taxon>
        <taxon>Stenosarchaea group</taxon>
        <taxon>Methanomicrobia</taxon>
        <taxon>Methanosarcinales</taxon>
        <taxon>Methanosarcinales incertae sedis</taxon>
        <taxon>GOM Arc I cluster</taxon>
        <taxon>Candidatus Argoarchaeum</taxon>
    </lineage>
</organism>
<comment type="caution">
    <text evidence="1">The sequence shown here is derived from an EMBL/GenBank/DDBJ whole genome shotgun (WGS) entry which is preliminary data.</text>
</comment>
<evidence type="ECO:0000313" key="2">
    <source>
        <dbReference type="Proteomes" id="UP000634805"/>
    </source>
</evidence>
<dbReference type="Proteomes" id="UP000634805">
    <property type="component" value="Unassembled WGS sequence"/>
</dbReference>
<dbReference type="AlphaFoldDB" id="A0A811TB27"/>
<proteinExistence type="predicted"/>
<accession>A0A811TB27</accession>
<sequence>MNTKILTIILLVALTSPLASADWSQFHYDPERTGNVSGDAPLTDTLLWKMKPSVGYIGGGASIVDRNCSRRWACICRWRYIGIYL</sequence>
<name>A0A811TB27_9EURY</name>